<keyword evidence="2" id="KW-1185">Reference proteome</keyword>
<dbReference type="EMBL" id="NXLR01000004">
    <property type="protein sequence ID" value="RDU60244.1"/>
    <property type="molecule type" value="Genomic_DNA"/>
</dbReference>
<organism evidence="1 2">
    <name type="scientific">Helicobacter marmotae</name>
    <dbReference type="NCBI Taxonomy" id="152490"/>
    <lineage>
        <taxon>Bacteria</taxon>
        <taxon>Pseudomonadati</taxon>
        <taxon>Campylobacterota</taxon>
        <taxon>Epsilonproteobacteria</taxon>
        <taxon>Campylobacterales</taxon>
        <taxon>Helicobacteraceae</taxon>
        <taxon>Helicobacter</taxon>
    </lineage>
</organism>
<reference evidence="1 2" key="1">
    <citation type="submission" date="2018-04" db="EMBL/GenBank/DDBJ databases">
        <title>Novel Campyloabacter and Helicobacter Species and Strains.</title>
        <authorList>
            <person name="Mannion A.J."/>
            <person name="Shen Z."/>
            <person name="Fox J.G."/>
        </authorList>
    </citation>
    <scope>NUCLEOTIDE SEQUENCE [LARGE SCALE GENOMIC DNA]</scope>
    <source>
        <strain evidence="1 2">MIT 98-6070</strain>
    </source>
</reference>
<dbReference type="Proteomes" id="UP000256599">
    <property type="component" value="Unassembled WGS sequence"/>
</dbReference>
<sequence length="171" mass="19961">MIHKLALGLFLSISMGNAVVEAKTLKIYCENGYEEGDFKNEWKIASIGMKDFKIKDTDERKDLGKFYYTTKLKTYTEKCEIGKNPFTINRRNELNKLAQECKMGYIISSSVESIGYENEWSWNNKTDYEINEINKKRLKNITLKIEDVILTESAIIYNDEFVTNCKTIEFD</sequence>
<proteinExistence type="predicted"/>
<dbReference type="RefSeq" id="WP_104699491.1">
    <property type="nucleotide sequence ID" value="NZ_FZPP01000007.1"/>
</dbReference>
<protein>
    <submittedName>
        <fullName evidence="1">Uncharacterized protein</fullName>
    </submittedName>
</protein>
<dbReference type="AlphaFoldDB" id="A0A3D8I679"/>
<evidence type="ECO:0000313" key="2">
    <source>
        <dbReference type="Proteomes" id="UP000256599"/>
    </source>
</evidence>
<evidence type="ECO:0000313" key="1">
    <source>
        <dbReference type="EMBL" id="RDU60244.1"/>
    </source>
</evidence>
<name>A0A3D8I679_9HELI</name>
<comment type="caution">
    <text evidence="1">The sequence shown here is derived from an EMBL/GenBank/DDBJ whole genome shotgun (WGS) entry which is preliminary data.</text>
</comment>
<gene>
    <name evidence="1" type="ORF">CQA63_03245</name>
</gene>
<accession>A0A3D8I679</accession>